<keyword evidence="6" id="KW-1185">Reference proteome</keyword>
<keyword evidence="3" id="KW-0539">Nucleus</keyword>
<dbReference type="CDD" id="cd23338">
    <property type="entry name" value="beta-trefoil_FSCN_FRG1"/>
    <property type="match status" value="1"/>
</dbReference>
<evidence type="ECO:0000256" key="1">
    <source>
        <dbReference type="ARBA" id="ARBA00004604"/>
    </source>
</evidence>
<dbReference type="PANTHER" id="PTHR12928">
    <property type="entry name" value="FRG1 PROTEIN"/>
    <property type="match status" value="1"/>
</dbReference>
<evidence type="ECO:0000256" key="3">
    <source>
        <dbReference type="ARBA" id="ARBA00023242"/>
    </source>
</evidence>
<feature type="region of interest" description="Disordered" evidence="4">
    <location>
        <begin position="245"/>
        <end position="283"/>
    </location>
</feature>
<feature type="region of interest" description="Disordered" evidence="4">
    <location>
        <begin position="68"/>
        <end position="100"/>
    </location>
</feature>
<comment type="similarity">
    <text evidence="2">Belongs to the FRG1 family.</text>
</comment>
<dbReference type="GO" id="GO:0051015">
    <property type="term" value="F:actin filament binding"/>
    <property type="evidence" value="ECO:0007669"/>
    <property type="project" value="TreeGrafter"/>
</dbReference>
<evidence type="ECO:0000259" key="5">
    <source>
        <dbReference type="PROSITE" id="PS50888"/>
    </source>
</evidence>
<feature type="region of interest" description="Disordered" evidence="4">
    <location>
        <begin position="336"/>
        <end position="356"/>
    </location>
</feature>
<dbReference type="GO" id="GO:0055120">
    <property type="term" value="C:striated muscle dense body"/>
    <property type="evidence" value="ECO:0007669"/>
    <property type="project" value="TreeGrafter"/>
</dbReference>
<reference evidence="7" key="2">
    <citation type="submission" date="2023-11" db="UniProtKB">
        <authorList>
            <consortium name="WormBaseParasite"/>
        </authorList>
    </citation>
    <scope>IDENTIFICATION</scope>
</reference>
<dbReference type="SUPFAM" id="SSF47459">
    <property type="entry name" value="HLH, helix-loop-helix DNA-binding domain"/>
    <property type="match status" value="1"/>
</dbReference>
<dbReference type="InterPro" id="IPR008999">
    <property type="entry name" value="Actin-crosslinking"/>
</dbReference>
<dbReference type="Gene3D" id="2.80.10.50">
    <property type="match status" value="1"/>
</dbReference>
<dbReference type="Gene3D" id="4.10.280.10">
    <property type="entry name" value="Helix-loop-helix DNA-binding domain"/>
    <property type="match status" value="1"/>
</dbReference>
<feature type="compositionally biased region" description="Gly residues" evidence="4">
    <location>
        <begin position="83"/>
        <end position="92"/>
    </location>
</feature>
<dbReference type="PROSITE" id="PS50888">
    <property type="entry name" value="BHLH"/>
    <property type="match status" value="1"/>
</dbReference>
<evidence type="ECO:0000256" key="2">
    <source>
        <dbReference type="ARBA" id="ARBA00010878"/>
    </source>
</evidence>
<dbReference type="SUPFAM" id="SSF50405">
    <property type="entry name" value="Actin-crosslinking proteins"/>
    <property type="match status" value="1"/>
</dbReference>
<dbReference type="SMART" id="SM00353">
    <property type="entry name" value="HLH"/>
    <property type="match status" value="1"/>
</dbReference>
<dbReference type="GO" id="GO:0046983">
    <property type="term" value="F:protein dimerization activity"/>
    <property type="evidence" value="ECO:0007669"/>
    <property type="project" value="InterPro"/>
</dbReference>
<feature type="compositionally biased region" description="Acidic residues" evidence="4">
    <location>
        <begin position="263"/>
        <end position="277"/>
    </location>
</feature>
<reference evidence="6" key="1">
    <citation type="submission" date="2022-06" db="EMBL/GenBank/DDBJ databases">
        <authorList>
            <person name="Berger JAMES D."/>
            <person name="Berger JAMES D."/>
        </authorList>
    </citation>
    <scope>NUCLEOTIDE SEQUENCE [LARGE SCALE GENOMIC DNA]</scope>
</reference>
<feature type="domain" description="BHLH" evidence="5">
    <location>
        <begin position="1"/>
        <end position="50"/>
    </location>
</feature>
<evidence type="ECO:0000256" key="4">
    <source>
        <dbReference type="SAM" id="MobiDB-lite"/>
    </source>
</evidence>
<name>A0AA85EUH5_9TREM</name>
<protein>
    <recommendedName>
        <fullName evidence="5">BHLH domain-containing protein</fullName>
    </recommendedName>
</protein>
<dbReference type="InterPro" id="IPR011598">
    <property type="entry name" value="bHLH_dom"/>
</dbReference>
<evidence type="ECO:0000313" key="6">
    <source>
        <dbReference type="Proteomes" id="UP000050792"/>
    </source>
</evidence>
<dbReference type="Proteomes" id="UP000050792">
    <property type="component" value="Unassembled WGS sequence"/>
</dbReference>
<dbReference type="GO" id="GO:0005730">
    <property type="term" value="C:nucleolus"/>
    <property type="evidence" value="ECO:0007669"/>
    <property type="project" value="UniProtKB-SubCell"/>
</dbReference>
<feature type="compositionally biased region" description="Polar residues" evidence="4">
    <location>
        <begin position="245"/>
        <end position="260"/>
    </location>
</feature>
<organism evidence="6 7">
    <name type="scientific">Schistosoma rodhaini</name>
    <dbReference type="NCBI Taxonomy" id="6188"/>
    <lineage>
        <taxon>Eukaryota</taxon>
        <taxon>Metazoa</taxon>
        <taxon>Spiralia</taxon>
        <taxon>Lophotrochozoa</taxon>
        <taxon>Platyhelminthes</taxon>
        <taxon>Trematoda</taxon>
        <taxon>Digenea</taxon>
        <taxon>Strigeidida</taxon>
        <taxon>Schistosomatoidea</taxon>
        <taxon>Schistosomatidae</taxon>
        <taxon>Schistosoma</taxon>
    </lineage>
</organism>
<dbReference type="Pfam" id="PF00010">
    <property type="entry name" value="HLH"/>
    <property type="match status" value="1"/>
</dbReference>
<dbReference type="PANTHER" id="PTHR12928:SF0">
    <property type="entry name" value="FSHD REGION GENE 1"/>
    <property type="match status" value="1"/>
</dbReference>
<comment type="subcellular location">
    <subcellularLocation>
        <location evidence="1">Nucleus</location>
        <location evidence="1">Nucleolus</location>
    </subcellularLocation>
</comment>
<feature type="compositionally biased region" description="Basic residues" evidence="4">
    <location>
        <begin position="336"/>
        <end position="348"/>
    </location>
</feature>
<proteinExistence type="inferred from homology"/>
<sequence>MLSVYQSIRVRDINDAFKELGRMCMMHLNNERPQTKLTILQQAVSLITSLEQQVRERNLNPKQACLKRREEEKSGETPHFSGSTGGGGGGGSSSSSNNTHINSIGSAINRLCNTNSVNYSTPVVTSSSQNASNHILDYDPRLSHITHGAAVYGENLPIVNTRNDYASSNTGSAGDVCTSGYLHPEVQQCPSETYTHITSQQQQQQPHHLSIVNNNFTKNATNNKSSDNWHSGSIIQSVQSTHSLTNNSQRFGNIGMTSHNSGEEYDDDDEDDVESSEDETKPSVVRSILKSDIDNDNRHSVHHSSTSPGLYGCNVIAWLSTMDSYSFVRPGKLKLKGEKKKKHHKRRQESKPKVEKTERILEADAHGGWWSAKEFDEVKDSIAIQVYVATDKPSTTDELEADTHSGQNANDEFTGACYLSATDEGLVVIGPPRKYGEPPAPEEIFTAMQVSDTKVAFKSGYGRYLGVSTKSDAILGATADAVGVFEQFEPIFQDGRSALLGANNCFLSADPITDDIVFKSQQAKTNEMVIFRSNKPLIHDPLLDIPEEEREGLKKAEVNYVRKFQSWQDQKLRLSKEDFSDVKRARHSGNLYECLLDRREKMKSDRYCK</sequence>
<dbReference type="WBParaSite" id="SRDH1_24100.1">
    <property type="protein sequence ID" value="SRDH1_24100.1"/>
    <property type="gene ID" value="SRDH1_24100"/>
</dbReference>
<accession>A0AA85EUH5</accession>
<dbReference type="AlphaFoldDB" id="A0AA85EUH5"/>
<dbReference type="InterPro" id="IPR010414">
    <property type="entry name" value="FRG1"/>
</dbReference>
<dbReference type="InterPro" id="IPR036638">
    <property type="entry name" value="HLH_DNA-bd_sf"/>
</dbReference>
<dbReference type="Pfam" id="PF06229">
    <property type="entry name" value="FRG1"/>
    <property type="match status" value="1"/>
</dbReference>
<evidence type="ECO:0000313" key="7">
    <source>
        <dbReference type="WBParaSite" id="SRDH1_24100.1"/>
    </source>
</evidence>
<dbReference type="GO" id="GO:0071013">
    <property type="term" value="C:catalytic step 2 spliceosome"/>
    <property type="evidence" value="ECO:0007669"/>
    <property type="project" value="TreeGrafter"/>
</dbReference>